<evidence type="ECO:0000313" key="1">
    <source>
        <dbReference type="EMBL" id="APB31760.1"/>
    </source>
</evidence>
<dbReference type="Proteomes" id="UP000191200">
    <property type="component" value="Chromosome"/>
</dbReference>
<dbReference type="InterPro" id="IPR003718">
    <property type="entry name" value="OsmC/Ohr_fam"/>
</dbReference>
<dbReference type="Gene3D" id="3.30.300.20">
    <property type="match status" value="1"/>
</dbReference>
<dbReference type="InterPro" id="IPR036102">
    <property type="entry name" value="OsmC/Ohrsf"/>
</dbReference>
<dbReference type="KEGG" id="vte:BHY08_07945"/>
<keyword evidence="2" id="KW-1185">Reference proteome</keyword>
<dbReference type="RefSeq" id="WP_071457362.1">
    <property type="nucleotide sequence ID" value="NZ_CP017267.1"/>
</dbReference>
<dbReference type="SUPFAM" id="SSF82784">
    <property type="entry name" value="OsmC-like"/>
    <property type="match status" value="1"/>
</dbReference>
<dbReference type="OrthoDB" id="13625at2"/>
<dbReference type="STRING" id="519472.BHY08_07945"/>
<accession>A0A1J0A743</accession>
<name>A0A1J0A743_9ENTE</name>
<dbReference type="PANTHER" id="PTHR34352:SF1">
    <property type="entry name" value="PROTEIN YHFA"/>
    <property type="match status" value="1"/>
</dbReference>
<sequence>MTNQIIKLIQGKNGIELPFESGNWVLLKEEGYSPIQMLLASVAGCGAYVYQSILNKSNISYTFKTVSVKYTRNQEKQSKPIESIDMTFEVKVADEDQERARRALKLISKNCPVIQSLDSAISVSETIKFI</sequence>
<dbReference type="EMBL" id="CP017267">
    <property type="protein sequence ID" value="APB31760.1"/>
    <property type="molecule type" value="Genomic_DNA"/>
</dbReference>
<reference evidence="1 2" key="1">
    <citation type="submission" date="2016-09" db="EMBL/GenBank/DDBJ databases">
        <title>Vagococcus teuberi sp. nov., isolated from the Malian artisanal sour milk fene.</title>
        <authorList>
            <person name="Wullschleger S."/>
            <person name="Seifert C."/>
            <person name="Baumgartner S."/>
            <person name="Lacroix C."/>
            <person name="Bonfoh B."/>
            <person name="Stevens M.J."/>
            <person name="Meile L."/>
        </authorList>
    </citation>
    <scope>NUCLEOTIDE SEQUENCE [LARGE SCALE GENOMIC DNA]</scope>
    <source>
        <strain evidence="1 2">DSM 21459</strain>
    </source>
</reference>
<dbReference type="PANTHER" id="PTHR34352">
    <property type="entry name" value="PROTEIN YHFA"/>
    <property type="match status" value="1"/>
</dbReference>
<dbReference type="InterPro" id="IPR015946">
    <property type="entry name" value="KH_dom-like_a/b"/>
</dbReference>
<gene>
    <name evidence="1" type="ORF">BHY08_07945</name>
</gene>
<organism evidence="1 2">
    <name type="scientific">Vagococcus teuberi</name>
    <dbReference type="NCBI Taxonomy" id="519472"/>
    <lineage>
        <taxon>Bacteria</taxon>
        <taxon>Bacillati</taxon>
        <taxon>Bacillota</taxon>
        <taxon>Bacilli</taxon>
        <taxon>Lactobacillales</taxon>
        <taxon>Enterococcaceae</taxon>
        <taxon>Vagococcus</taxon>
    </lineage>
</organism>
<protein>
    <submittedName>
        <fullName evidence="1">Peroxiredoxin</fullName>
    </submittedName>
</protein>
<proteinExistence type="predicted"/>
<evidence type="ECO:0000313" key="2">
    <source>
        <dbReference type="Proteomes" id="UP000191200"/>
    </source>
</evidence>
<dbReference type="Pfam" id="PF02566">
    <property type="entry name" value="OsmC"/>
    <property type="match status" value="1"/>
</dbReference>
<dbReference type="AlphaFoldDB" id="A0A1J0A743"/>